<sequence length="557" mass="61585">MNYCIKNNYFFIIILSIFSCTTDDDNLEESLRLNSIEGNFLLETQQDVNDFGDLNYESIDGSLVIGNSTGMSNITSLEPINNLKAVFGFLSIQNNPQLTSLSGLENLRYMCHSEPSSIRIINNDGLTEISAISNINYCDMMSLTLKDNNSLSNIDAFSEIRNLSQIILQSNENLIDLSAFNNLEQVRYLALIDGNFSNVGFNNLNTCDTLHIVSCNNLTHVNSLSNLTNLRVLELGLPGAFLQYQYDPILSNQSLASLDGLSNVTNLEAIGIGGGSSDLRSLPNFKGTIGSIALHNTAIENLDGFSQGTQDYHTDLYIYDNYNLENVDGLLNYHVLGEIYLVNNTNLNNIDGFDTVSEIIAGYIFIDGNSIEQTNSVFENLTTINFYEINITNNSGFDHFSGFNVLNTENLSVNINNNTDLASIDAFNTLERVSLNFINNPNLTSILGFDNVIEADLTIGYSAISNPNQPVEIIDVFNPSAIINNLGIFNTNISNLDSFQNFSLNELIQIYNNGLLTDFCGISNQVVNSTTSTLIYDVRDNLFNPSRYDLVDGDCSN</sequence>
<keyword evidence="6" id="KW-1185">Reference proteome</keyword>
<evidence type="ECO:0000313" key="5">
    <source>
        <dbReference type="EMBL" id="TXD89557.1"/>
    </source>
</evidence>
<dbReference type="Gene3D" id="3.80.10.10">
    <property type="entry name" value="Ribonuclease Inhibitor"/>
    <property type="match status" value="2"/>
</dbReference>
<organism evidence="5 6">
    <name type="scientific">Subsaximicrobium wynnwilliamsii</name>
    <dbReference type="NCBI Taxonomy" id="291179"/>
    <lineage>
        <taxon>Bacteria</taxon>
        <taxon>Pseudomonadati</taxon>
        <taxon>Bacteroidota</taxon>
        <taxon>Flavobacteriia</taxon>
        <taxon>Flavobacteriales</taxon>
        <taxon>Flavobacteriaceae</taxon>
        <taxon>Subsaximicrobium</taxon>
    </lineage>
</organism>
<dbReference type="Pfam" id="PF01030">
    <property type="entry name" value="Recep_L_domain"/>
    <property type="match status" value="1"/>
</dbReference>
<keyword evidence="3" id="KW-0325">Glycoprotein</keyword>
<dbReference type="PANTHER" id="PTHR31018:SF3">
    <property type="entry name" value="RECEPTOR PROTEIN-TYROSINE KINASE"/>
    <property type="match status" value="1"/>
</dbReference>
<dbReference type="SUPFAM" id="SSF52058">
    <property type="entry name" value="L domain-like"/>
    <property type="match status" value="2"/>
</dbReference>
<dbReference type="InterPro" id="IPR032675">
    <property type="entry name" value="LRR_dom_sf"/>
</dbReference>
<proteinExistence type="predicted"/>
<evidence type="ECO:0000256" key="2">
    <source>
        <dbReference type="ARBA" id="ARBA00022729"/>
    </source>
</evidence>
<protein>
    <recommendedName>
        <fullName evidence="4">Receptor L-domain domain-containing protein</fullName>
    </recommendedName>
</protein>
<dbReference type="AlphaFoldDB" id="A0A5C6ZKF7"/>
<feature type="domain" description="Receptor L-domain" evidence="4">
    <location>
        <begin position="58"/>
        <end position="155"/>
    </location>
</feature>
<evidence type="ECO:0000256" key="1">
    <source>
        <dbReference type="ARBA" id="ARBA00004196"/>
    </source>
</evidence>
<name>A0A5C6ZKF7_9FLAO</name>
<dbReference type="Proteomes" id="UP000321578">
    <property type="component" value="Unassembled WGS sequence"/>
</dbReference>
<reference evidence="5 6" key="1">
    <citation type="submission" date="2019-08" db="EMBL/GenBank/DDBJ databases">
        <title>Genomes of Subsaximicrobium wynnwilliamsii strains.</title>
        <authorList>
            <person name="Bowman J.P."/>
        </authorList>
    </citation>
    <scope>NUCLEOTIDE SEQUENCE [LARGE SCALE GENOMIC DNA]</scope>
    <source>
        <strain evidence="5 6">2-80-2</strain>
    </source>
</reference>
<dbReference type="RefSeq" id="WP_147085916.1">
    <property type="nucleotide sequence ID" value="NZ_VORM01000012.1"/>
</dbReference>
<comment type="caution">
    <text evidence="5">The sequence shown here is derived from an EMBL/GenBank/DDBJ whole genome shotgun (WGS) entry which is preliminary data.</text>
</comment>
<evidence type="ECO:0000259" key="4">
    <source>
        <dbReference type="Pfam" id="PF01030"/>
    </source>
</evidence>
<dbReference type="PROSITE" id="PS51257">
    <property type="entry name" value="PROKAR_LIPOPROTEIN"/>
    <property type="match status" value="1"/>
</dbReference>
<accession>A0A5C6ZKF7</accession>
<evidence type="ECO:0000313" key="6">
    <source>
        <dbReference type="Proteomes" id="UP000321578"/>
    </source>
</evidence>
<dbReference type="GO" id="GO:0030313">
    <property type="term" value="C:cell envelope"/>
    <property type="evidence" value="ECO:0007669"/>
    <property type="project" value="UniProtKB-SubCell"/>
</dbReference>
<dbReference type="OrthoDB" id="9765957at2"/>
<dbReference type="InterPro" id="IPR000494">
    <property type="entry name" value="Rcpt_L-dom"/>
</dbReference>
<dbReference type="EMBL" id="VORO01000006">
    <property type="protein sequence ID" value="TXD89557.1"/>
    <property type="molecule type" value="Genomic_DNA"/>
</dbReference>
<dbReference type="InterPro" id="IPR051648">
    <property type="entry name" value="CWI-Assembly_Regulator"/>
</dbReference>
<gene>
    <name evidence="5" type="ORF">ESY86_07150</name>
</gene>
<comment type="subcellular location">
    <subcellularLocation>
        <location evidence="1">Cell envelope</location>
    </subcellularLocation>
</comment>
<evidence type="ECO:0000256" key="3">
    <source>
        <dbReference type="ARBA" id="ARBA00023180"/>
    </source>
</evidence>
<dbReference type="PANTHER" id="PTHR31018">
    <property type="entry name" value="SPORULATION-SPECIFIC PROTEIN-RELATED"/>
    <property type="match status" value="1"/>
</dbReference>
<keyword evidence="2" id="KW-0732">Signal</keyword>